<name>A0AAE3D419_9HYPH</name>
<evidence type="ECO:0000313" key="2">
    <source>
        <dbReference type="Proteomes" id="UP001196509"/>
    </source>
</evidence>
<dbReference type="Pfam" id="PF05354">
    <property type="entry name" value="Phage_attach"/>
    <property type="match status" value="1"/>
</dbReference>
<organism evidence="1 2">
    <name type="scientific">Flavimaribacter sediminis</name>
    <dbReference type="NCBI Taxonomy" id="2865987"/>
    <lineage>
        <taxon>Bacteria</taxon>
        <taxon>Pseudomonadati</taxon>
        <taxon>Pseudomonadota</taxon>
        <taxon>Alphaproteobacteria</taxon>
        <taxon>Hyphomicrobiales</taxon>
        <taxon>Rhizobiaceae</taxon>
        <taxon>Flavimaribacter</taxon>
    </lineage>
</organism>
<dbReference type="Gene3D" id="2.40.10.180">
    <property type="entry name" value="Phage tail proteins"/>
    <property type="match status" value="1"/>
</dbReference>
<comment type="caution">
    <text evidence="1">The sequence shown here is derived from an EMBL/GenBank/DDBJ whole genome shotgun (WGS) entry which is preliminary data.</text>
</comment>
<evidence type="ECO:0000313" key="1">
    <source>
        <dbReference type="EMBL" id="MBW8640386.1"/>
    </source>
</evidence>
<reference evidence="1" key="1">
    <citation type="submission" date="2021-08" db="EMBL/GenBank/DDBJ databases">
        <title>Hoeflea bacterium WL0058 sp. nov., isolated from the sediment.</title>
        <authorList>
            <person name="Wang L."/>
            <person name="Zhang D."/>
        </authorList>
    </citation>
    <scope>NUCLEOTIDE SEQUENCE</scope>
    <source>
        <strain evidence="1">WL0058</strain>
    </source>
</reference>
<dbReference type="GO" id="GO:0019068">
    <property type="term" value="P:virion assembly"/>
    <property type="evidence" value="ECO:0007669"/>
    <property type="project" value="InterPro"/>
</dbReference>
<dbReference type="InterPro" id="IPR008018">
    <property type="entry name" value="Phage_tail_attach_FII"/>
</dbReference>
<accession>A0AAE3D419</accession>
<keyword evidence="2" id="KW-1185">Reference proteome</keyword>
<dbReference type="AlphaFoldDB" id="A0AAE3D419"/>
<dbReference type="EMBL" id="JAICBX010000006">
    <property type="protein sequence ID" value="MBW8640386.1"/>
    <property type="molecule type" value="Genomic_DNA"/>
</dbReference>
<proteinExistence type="predicted"/>
<protein>
    <submittedName>
        <fullName evidence="1">Uncharacterized protein</fullName>
    </submittedName>
</protein>
<dbReference type="Proteomes" id="UP001196509">
    <property type="component" value="Unassembled WGS sequence"/>
</dbReference>
<dbReference type="RefSeq" id="WP_220231117.1">
    <property type="nucleotide sequence ID" value="NZ_JAICBX010000006.1"/>
</dbReference>
<dbReference type="InterPro" id="IPR053734">
    <property type="entry name" value="Phage_Head-Tail_Connect_sf"/>
</dbReference>
<gene>
    <name evidence="1" type="ORF">K1W69_24555</name>
</gene>
<sequence length="104" mass="10819">MTIEDDIERAIFTDPDEWGAAIGYTLAGGGSTTIAGIFDREALQVTLGGAVDLSDSGPQVIVAEADLPIGHANDDTLTIDGVDWVRKTAEPDGTGFVTLLLETA</sequence>